<feature type="compositionally biased region" description="Low complexity" evidence="1">
    <location>
        <begin position="73"/>
        <end position="89"/>
    </location>
</feature>
<feature type="compositionally biased region" description="Polar residues" evidence="1">
    <location>
        <begin position="52"/>
        <end position="72"/>
    </location>
</feature>
<proteinExistence type="predicted"/>
<protein>
    <submittedName>
        <fullName evidence="3">Uncharacterized protein LOC106806117</fullName>
    </submittedName>
</protein>
<feature type="compositionally biased region" description="Basic and acidic residues" evidence="1">
    <location>
        <begin position="182"/>
        <end position="194"/>
    </location>
</feature>
<evidence type="ECO:0000313" key="3">
    <source>
        <dbReference type="RefSeq" id="XP_014663457.1"/>
    </source>
</evidence>
<dbReference type="GeneID" id="106806117"/>
<keyword evidence="2" id="KW-1185">Reference proteome</keyword>
<feature type="region of interest" description="Disordered" evidence="1">
    <location>
        <begin position="1"/>
        <end position="94"/>
    </location>
</feature>
<feature type="region of interest" description="Disordered" evidence="1">
    <location>
        <begin position="182"/>
        <end position="216"/>
    </location>
</feature>
<feature type="compositionally biased region" description="Basic and acidic residues" evidence="1">
    <location>
        <begin position="266"/>
        <end position="275"/>
    </location>
</feature>
<feature type="compositionally biased region" description="Basic residues" evidence="1">
    <location>
        <begin position="276"/>
        <end position="285"/>
    </location>
</feature>
<organism evidence="2 3">
    <name type="scientific">Priapulus caudatus</name>
    <name type="common">Priapulid worm</name>
    <dbReference type="NCBI Taxonomy" id="37621"/>
    <lineage>
        <taxon>Eukaryota</taxon>
        <taxon>Metazoa</taxon>
        <taxon>Ecdysozoa</taxon>
        <taxon>Scalidophora</taxon>
        <taxon>Priapulida</taxon>
        <taxon>Priapulimorpha</taxon>
        <taxon>Priapulimorphida</taxon>
        <taxon>Priapulidae</taxon>
        <taxon>Priapulus</taxon>
    </lineage>
</organism>
<sequence>MSLSSLEDSQESGDECYHDAADLPASGGERREDARDGAAARSGFRPDRRGSLSDTALNVAGSNSLRIPSDSTLPPQQKQKQQQQQQPLPTSEALRRASVHSIRSLGDVELEIETDEQDTVLNGSLRRKSVCVTGMTQTAAPSAALQKAASADGATLASLTKCTSVPSLHKAVVEKAASEKRAASKMVHKGERRSGTITEGIPPLAQSRHQDTAPSTPTHVLIQRLTREYDSKMTPGDKDVHVGTLEGTVMMRQKERMSAVEFLRAEDGSDDEKLKKERKTTRRSSRLFGMSSRKKRRDLSCHHDARAIVTDCITVTSRVIVTSHVIMTLVSS</sequence>
<reference evidence="3" key="1">
    <citation type="submission" date="2025-08" db="UniProtKB">
        <authorList>
            <consortium name="RefSeq"/>
        </authorList>
    </citation>
    <scope>IDENTIFICATION</scope>
</reference>
<feature type="compositionally biased region" description="Basic and acidic residues" evidence="1">
    <location>
        <begin position="28"/>
        <end position="51"/>
    </location>
</feature>
<evidence type="ECO:0000256" key="1">
    <source>
        <dbReference type="SAM" id="MobiDB-lite"/>
    </source>
</evidence>
<name>A0ABM1DU36_PRICU</name>
<dbReference type="RefSeq" id="XP_014663457.1">
    <property type="nucleotide sequence ID" value="XM_014807971.1"/>
</dbReference>
<evidence type="ECO:0000313" key="2">
    <source>
        <dbReference type="Proteomes" id="UP000695022"/>
    </source>
</evidence>
<gene>
    <name evidence="3" type="primary">LOC106806117</name>
</gene>
<accession>A0ABM1DU36</accession>
<dbReference type="Proteomes" id="UP000695022">
    <property type="component" value="Unplaced"/>
</dbReference>
<feature type="region of interest" description="Disordered" evidence="1">
    <location>
        <begin position="266"/>
        <end position="291"/>
    </location>
</feature>